<organism evidence="1 2">
    <name type="scientific">Coemansia furcata</name>
    <dbReference type="NCBI Taxonomy" id="417177"/>
    <lineage>
        <taxon>Eukaryota</taxon>
        <taxon>Fungi</taxon>
        <taxon>Fungi incertae sedis</taxon>
        <taxon>Zoopagomycota</taxon>
        <taxon>Kickxellomycotina</taxon>
        <taxon>Kickxellomycetes</taxon>
        <taxon>Kickxellales</taxon>
        <taxon>Kickxellaceae</taxon>
        <taxon>Coemansia</taxon>
    </lineage>
</organism>
<accession>A0ACC1LCT2</accession>
<name>A0ACC1LCT2_9FUNG</name>
<dbReference type="EMBL" id="JANBUP010001470">
    <property type="protein sequence ID" value="KAJ2805511.1"/>
    <property type="molecule type" value="Genomic_DNA"/>
</dbReference>
<dbReference type="Proteomes" id="UP001140096">
    <property type="component" value="Unassembled WGS sequence"/>
</dbReference>
<proteinExistence type="predicted"/>
<evidence type="ECO:0000313" key="2">
    <source>
        <dbReference type="Proteomes" id="UP001140096"/>
    </source>
</evidence>
<protein>
    <submittedName>
        <fullName evidence="1">Uncharacterized protein</fullName>
    </submittedName>
</protein>
<gene>
    <name evidence="1" type="ORF">H4S07_004000</name>
</gene>
<keyword evidence="2" id="KW-1185">Reference proteome</keyword>
<evidence type="ECO:0000313" key="1">
    <source>
        <dbReference type="EMBL" id="KAJ2805511.1"/>
    </source>
</evidence>
<sequence length="262" mass="27398">MKLSSHVLVCALAATTAVAAPGFAAERRGLDDLMNPGNFNAGALGDITLLATNQEDVDKYKSASEREISALLAGKIDEFYSYAGDAALIVDKYIPESDVASIVSQILPMLKVPSNDPEFNKINASFVSRLSDPAVQHHFASAMKVVNDIASYYAEYANSKYGIDIYSIMAANIRADEHQPDEDAHVPPTPTGTSSTTPKPSPASSSSDTSKPSSVSSSSESSSSTSSSHSSDSKTNGAGSNAMKSFGMLPLGVAISALVAFF</sequence>
<reference evidence="1" key="1">
    <citation type="submission" date="2022-07" db="EMBL/GenBank/DDBJ databases">
        <title>Phylogenomic reconstructions and comparative analyses of Kickxellomycotina fungi.</title>
        <authorList>
            <person name="Reynolds N.K."/>
            <person name="Stajich J.E."/>
            <person name="Barry K."/>
            <person name="Grigoriev I.V."/>
            <person name="Crous P."/>
            <person name="Smith M.E."/>
        </authorList>
    </citation>
    <scope>NUCLEOTIDE SEQUENCE</scope>
    <source>
        <strain evidence="1">CBS 102833</strain>
    </source>
</reference>
<comment type="caution">
    <text evidence="1">The sequence shown here is derived from an EMBL/GenBank/DDBJ whole genome shotgun (WGS) entry which is preliminary data.</text>
</comment>